<protein>
    <submittedName>
        <fullName evidence="1">Uncharacterized protein</fullName>
    </submittedName>
</protein>
<name>A0A348B755_9CREN</name>
<dbReference type="RefSeq" id="WP_126451225.1">
    <property type="nucleotide sequence ID" value="NZ_AP018553.1"/>
</dbReference>
<proteinExistence type="predicted"/>
<organism evidence="1 3">
    <name type="scientific">Sulfodiicoccus acidiphilus</name>
    <dbReference type="NCBI Taxonomy" id="1670455"/>
    <lineage>
        <taxon>Archaea</taxon>
        <taxon>Thermoproteota</taxon>
        <taxon>Thermoprotei</taxon>
        <taxon>Sulfolobales</taxon>
        <taxon>Sulfolobaceae</taxon>
        <taxon>Sulfodiicoccus</taxon>
    </lineage>
</organism>
<dbReference type="KEGG" id="sacd:HS1genome_2396"/>
<dbReference type="AlphaFoldDB" id="A0A348B755"/>
<dbReference type="Proteomes" id="UP000276741">
    <property type="component" value="Chromosome"/>
</dbReference>
<accession>A0A348B755</accession>
<reference evidence="1" key="3">
    <citation type="journal article" date="2019" name="BMC Res. Notes">
        <title>Complete genome sequence of the Sulfodiicoccus acidiphilus strain HS-1T, the first crenarchaeon that lacks polB3, isolated from an acidic hot spring in Ohwaku-dani, Hakone, Japan.</title>
        <authorList>
            <person name="Sakai H.D."/>
            <person name="Kurosawa N."/>
        </authorList>
    </citation>
    <scope>NUCLEOTIDE SEQUENCE</scope>
    <source>
        <strain evidence="1">HS-1</strain>
    </source>
</reference>
<reference evidence="2" key="1">
    <citation type="journal article" date="2014" name="Int. J. Syst. Evol. Microbiol.">
        <title>Complete genome sequence of Corynebacterium casei LMG S-19264T (=DSM 44701T), isolated from a smear-ripened cheese.</title>
        <authorList>
            <consortium name="US DOE Joint Genome Institute (JGI-PGF)"/>
            <person name="Walter F."/>
            <person name="Albersmeier A."/>
            <person name="Kalinowski J."/>
            <person name="Ruckert C."/>
        </authorList>
    </citation>
    <scope>NUCLEOTIDE SEQUENCE</scope>
    <source>
        <strain evidence="2">JCM 31740</strain>
    </source>
</reference>
<evidence type="ECO:0000313" key="2">
    <source>
        <dbReference type="EMBL" id="GGT87206.1"/>
    </source>
</evidence>
<gene>
    <name evidence="2" type="ORF">GCM10007116_01580</name>
    <name evidence="1" type="ORF">HS1genome_2396</name>
</gene>
<dbReference type="EMBL" id="BMQS01000001">
    <property type="protein sequence ID" value="GGT87206.1"/>
    <property type="molecule type" value="Genomic_DNA"/>
</dbReference>
<dbReference type="GeneID" id="38667851"/>
<dbReference type="InterPro" id="IPR058494">
    <property type="entry name" value="DUF8181"/>
</dbReference>
<evidence type="ECO:0000313" key="1">
    <source>
        <dbReference type="EMBL" id="BBD74007.1"/>
    </source>
</evidence>
<dbReference type="Proteomes" id="UP000616143">
    <property type="component" value="Unassembled WGS sequence"/>
</dbReference>
<reference evidence="2" key="4">
    <citation type="submission" date="2020-09" db="EMBL/GenBank/DDBJ databases">
        <authorList>
            <person name="Sun Q."/>
            <person name="Ohkuma M."/>
        </authorList>
    </citation>
    <scope>NUCLEOTIDE SEQUENCE</scope>
    <source>
        <strain evidence="2">JCM 31740</strain>
    </source>
</reference>
<dbReference type="Pfam" id="PF26552">
    <property type="entry name" value="DUF8181"/>
    <property type="match status" value="1"/>
</dbReference>
<sequence>MSRLSQRKIGDYVQAISKFETGVKELERSSSEDAKRLLTEAEALSSQFEEAASKAIDIIAESISKEEKQKIDQLRKMFLDQRQKQLAEIKRKGEKNLDKAVQFLLEQVKGAYR</sequence>
<evidence type="ECO:0000313" key="3">
    <source>
        <dbReference type="Proteomes" id="UP000276741"/>
    </source>
</evidence>
<dbReference type="Gene3D" id="1.20.5.2950">
    <property type="match status" value="1"/>
</dbReference>
<keyword evidence="3" id="KW-1185">Reference proteome</keyword>
<dbReference type="EMBL" id="AP018553">
    <property type="protein sequence ID" value="BBD74007.1"/>
    <property type="molecule type" value="Genomic_DNA"/>
</dbReference>
<reference evidence="3" key="2">
    <citation type="submission" date="2018-04" db="EMBL/GenBank/DDBJ databases">
        <title>Complete genome sequence of Sulfodiicoccus acidiphilus strain HS-1.</title>
        <authorList>
            <person name="Sakai H.D."/>
            <person name="Kurosawa N."/>
        </authorList>
    </citation>
    <scope>NUCLEOTIDE SEQUENCE [LARGE SCALE GENOMIC DNA]</scope>
    <source>
        <strain evidence="3">HS-1</strain>
    </source>
</reference>